<dbReference type="EMBL" id="BGPR01002112">
    <property type="protein sequence ID" value="GBM67909.1"/>
    <property type="molecule type" value="Genomic_DNA"/>
</dbReference>
<evidence type="ECO:0000256" key="1">
    <source>
        <dbReference type="SAM" id="MobiDB-lite"/>
    </source>
</evidence>
<feature type="region of interest" description="Disordered" evidence="1">
    <location>
        <begin position="1"/>
        <end position="20"/>
    </location>
</feature>
<gene>
    <name evidence="2" type="ORF">AVEN_181360_1</name>
</gene>
<organism evidence="2 3">
    <name type="scientific">Araneus ventricosus</name>
    <name type="common">Orbweaver spider</name>
    <name type="synonym">Epeira ventricosa</name>
    <dbReference type="NCBI Taxonomy" id="182803"/>
    <lineage>
        <taxon>Eukaryota</taxon>
        <taxon>Metazoa</taxon>
        <taxon>Ecdysozoa</taxon>
        <taxon>Arthropoda</taxon>
        <taxon>Chelicerata</taxon>
        <taxon>Arachnida</taxon>
        <taxon>Araneae</taxon>
        <taxon>Araneomorphae</taxon>
        <taxon>Entelegynae</taxon>
        <taxon>Araneoidea</taxon>
        <taxon>Araneidae</taxon>
        <taxon>Araneus</taxon>
    </lineage>
</organism>
<dbReference type="Proteomes" id="UP000499080">
    <property type="component" value="Unassembled WGS sequence"/>
</dbReference>
<evidence type="ECO:0000313" key="2">
    <source>
        <dbReference type="EMBL" id="GBM67909.1"/>
    </source>
</evidence>
<reference evidence="2 3" key="1">
    <citation type="journal article" date="2019" name="Sci. Rep.">
        <title>Orb-weaving spider Araneus ventricosus genome elucidates the spidroin gene catalogue.</title>
        <authorList>
            <person name="Kono N."/>
            <person name="Nakamura H."/>
            <person name="Ohtoshi R."/>
            <person name="Moran D.A.P."/>
            <person name="Shinohara A."/>
            <person name="Yoshida Y."/>
            <person name="Fujiwara M."/>
            <person name="Mori M."/>
            <person name="Tomita M."/>
            <person name="Arakawa K."/>
        </authorList>
    </citation>
    <scope>NUCLEOTIDE SEQUENCE [LARGE SCALE GENOMIC DNA]</scope>
</reference>
<evidence type="ECO:0000313" key="3">
    <source>
        <dbReference type="Proteomes" id="UP000499080"/>
    </source>
</evidence>
<protein>
    <submittedName>
        <fullName evidence="2">Uncharacterized protein</fullName>
    </submittedName>
</protein>
<comment type="caution">
    <text evidence="2">The sequence shown here is derived from an EMBL/GenBank/DDBJ whole genome shotgun (WGS) entry which is preliminary data.</text>
</comment>
<proteinExistence type="predicted"/>
<keyword evidence="3" id="KW-1185">Reference proteome</keyword>
<name>A0A4Y2HS95_ARAVE</name>
<dbReference type="AlphaFoldDB" id="A0A4Y2HS95"/>
<accession>A0A4Y2HS95</accession>
<sequence>MLIEKQETELKENEAKKRKVEAELKRKINDQKRQKKSREEKKKELAELCEAHPHVKEALKIPEVWQAEIGSRSTRVVKSNG</sequence>